<sequence>MTADAVQQQLPSTARALLVVAHPRSDALTAAVARRTRERLAAGGYDVDVLDLYAEGFDPRLGPEDEPDWADRDKVYSAEVRGHQRRVDAADVIVVVFPVWWFGLPAILKGWIDRVWGYGFAYGRSRPRLAAKGMAWIGLAGYGREHFVANGWDDVLERTLRVGISEFCGIRDVSVTLLYDSLESSSALLADADAAMDGLLGGSAEDRPGRAVADVSAVTPR</sequence>
<dbReference type="EMBL" id="JBEZFP010000053">
    <property type="protein sequence ID" value="MEU8135931.1"/>
    <property type="molecule type" value="Genomic_DNA"/>
</dbReference>
<dbReference type="PANTHER" id="PTHR10204">
    <property type="entry name" value="NAD P H OXIDOREDUCTASE-RELATED"/>
    <property type="match status" value="1"/>
</dbReference>
<comment type="similarity">
    <text evidence="1">Belongs to the NAD(P)H dehydrogenase (quinone) family.</text>
</comment>
<accession>A0ABV3DJJ5</accession>
<protein>
    <submittedName>
        <fullName evidence="4">NAD(P)H oxidoreductase</fullName>
        <ecNumber evidence="4">1.6.99.-</ecNumber>
    </submittedName>
</protein>
<dbReference type="PANTHER" id="PTHR10204:SF34">
    <property type="entry name" value="NAD(P)H DEHYDROGENASE [QUINONE] 1 ISOFORM 1"/>
    <property type="match status" value="1"/>
</dbReference>
<evidence type="ECO:0000256" key="2">
    <source>
        <dbReference type="ARBA" id="ARBA00023002"/>
    </source>
</evidence>
<comment type="caution">
    <text evidence="4">The sequence shown here is derived from an EMBL/GenBank/DDBJ whole genome shotgun (WGS) entry which is preliminary data.</text>
</comment>
<feature type="domain" description="Flavodoxin-like fold" evidence="3">
    <location>
        <begin position="15"/>
        <end position="195"/>
    </location>
</feature>
<dbReference type="EC" id="1.6.99.-" evidence="4"/>
<dbReference type="Proteomes" id="UP001551482">
    <property type="component" value="Unassembled WGS sequence"/>
</dbReference>
<gene>
    <name evidence="4" type="ORF">AB0C36_20740</name>
</gene>
<dbReference type="Gene3D" id="3.40.50.360">
    <property type="match status" value="1"/>
</dbReference>
<evidence type="ECO:0000313" key="4">
    <source>
        <dbReference type="EMBL" id="MEU8135931.1"/>
    </source>
</evidence>
<dbReference type="InterPro" id="IPR051545">
    <property type="entry name" value="NAD(P)H_dehydrogenase_qn"/>
</dbReference>
<name>A0ABV3DJJ5_9ACTN</name>
<evidence type="ECO:0000256" key="1">
    <source>
        <dbReference type="ARBA" id="ARBA00006252"/>
    </source>
</evidence>
<keyword evidence="5" id="KW-1185">Reference proteome</keyword>
<evidence type="ECO:0000313" key="5">
    <source>
        <dbReference type="Proteomes" id="UP001551482"/>
    </source>
</evidence>
<organism evidence="4 5">
    <name type="scientific">Streptodolium elevatio</name>
    <dbReference type="NCBI Taxonomy" id="3157996"/>
    <lineage>
        <taxon>Bacteria</taxon>
        <taxon>Bacillati</taxon>
        <taxon>Actinomycetota</taxon>
        <taxon>Actinomycetes</taxon>
        <taxon>Kitasatosporales</taxon>
        <taxon>Streptomycetaceae</taxon>
        <taxon>Streptodolium</taxon>
    </lineage>
</organism>
<proteinExistence type="inferred from homology"/>
<evidence type="ECO:0000259" key="3">
    <source>
        <dbReference type="Pfam" id="PF02525"/>
    </source>
</evidence>
<dbReference type="Pfam" id="PF02525">
    <property type="entry name" value="Flavodoxin_2"/>
    <property type="match status" value="1"/>
</dbReference>
<dbReference type="NCBIfam" id="NF007280">
    <property type="entry name" value="PRK09739.1"/>
    <property type="match status" value="1"/>
</dbReference>
<keyword evidence="2 4" id="KW-0560">Oxidoreductase</keyword>
<dbReference type="InterPro" id="IPR003680">
    <property type="entry name" value="Flavodoxin_fold"/>
</dbReference>
<dbReference type="RefSeq" id="WP_358356072.1">
    <property type="nucleotide sequence ID" value="NZ_JBEZFP010000053.1"/>
</dbReference>
<reference evidence="4 5" key="1">
    <citation type="submission" date="2024-06" db="EMBL/GenBank/DDBJ databases">
        <title>The Natural Products Discovery Center: Release of the First 8490 Sequenced Strains for Exploring Actinobacteria Biosynthetic Diversity.</title>
        <authorList>
            <person name="Kalkreuter E."/>
            <person name="Kautsar S.A."/>
            <person name="Yang D."/>
            <person name="Bader C.D."/>
            <person name="Teijaro C.N."/>
            <person name="Fluegel L."/>
            <person name="Davis C.M."/>
            <person name="Simpson J.R."/>
            <person name="Lauterbach L."/>
            <person name="Steele A.D."/>
            <person name="Gui C."/>
            <person name="Meng S."/>
            <person name="Li G."/>
            <person name="Viehrig K."/>
            <person name="Ye F."/>
            <person name="Su P."/>
            <person name="Kiefer A.F."/>
            <person name="Nichols A."/>
            <person name="Cepeda A.J."/>
            <person name="Yan W."/>
            <person name="Fan B."/>
            <person name="Jiang Y."/>
            <person name="Adhikari A."/>
            <person name="Zheng C.-J."/>
            <person name="Schuster L."/>
            <person name="Cowan T.M."/>
            <person name="Smanski M.J."/>
            <person name="Chevrette M.G."/>
            <person name="De Carvalho L.P.S."/>
            <person name="Shen B."/>
        </authorList>
    </citation>
    <scope>NUCLEOTIDE SEQUENCE [LARGE SCALE GENOMIC DNA]</scope>
    <source>
        <strain evidence="4 5">NPDC048946</strain>
    </source>
</reference>
<dbReference type="InterPro" id="IPR029039">
    <property type="entry name" value="Flavoprotein-like_sf"/>
</dbReference>
<dbReference type="SUPFAM" id="SSF52218">
    <property type="entry name" value="Flavoproteins"/>
    <property type="match status" value="1"/>
</dbReference>
<dbReference type="GO" id="GO:0016491">
    <property type="term" value="F:oxidoreductase activity"/>
    <property type="evidence" value="ECO:0007669"/>
    <property type="project" value="UniProtKB-KW"/>
</dbReference>